<keyword evidence="6" id="KW-1185">Reference proteome</keyword>
<comment type="similarity">
    <text evidence="1">Belongs to the ANT/ATPSC lysine N-methyltransferase family.</text>
</comment>
<evidence type="ECO:0000313" key="5">
    <source>
        <dbReference type="EMBL" id="VDP95048.1"/>
    </source>
</evidence>
<dbReference type="Gene3D" id="3.40.50.150">
    <property type="entry name" value="Vaccinia Virus protein VP39"/>
    <property type="match status" value="1"/>
</dbReference>
<reference evidence="5 6" key="1">
    <citation type="submission" date="2018-11" db="EMBL/GenBank/DDBJ databases">
        <authorList>
            <consortium name="Pathogen Informatics"/>
        </authorList>
    </citation>
    <scope>NUCLEOTIDE SEQUENCE [LARGE SCALE GENOMIC DNA]</scope>
    <source>
        <strain evidence="5 6">Egypt</strain>
    </source>
</reference>
<keyword evidence="3" id="KW-0808">Transferase</keyword>
<evidence type="ECO:0000313" key="6">
    <source>
        <dbReference type="Proteomes" id="UP000272942"/>
    </source>
</evidence>
<dbReference type="InterPro" id="IPR029063">
    <property type="entry name" value="SAM-dependent_MTases_sf"/>
</dbReference>
<protein>
    <submittedName>
        <fullName evidence="5">Uncharacterized protein</fullName>
    </submittedName>
</protein>
<name>A0A3P8IGD9_9TREM</name>
<dbReference type="Proteomes" id="UP000272942">
    <property type="component" value="Unassembled WGS sequence"/>
</dbReference>
<dbReference type="EMBL" id="UZAN01071186">
    <property type="protein sequence ID" value="VDP95048.1"/>
    <property type="molecule type" value="Genomic_DNA"/>
</dbReference>
<keyword evidence="4" id="KW-0949">S-adenosyl-L-methionine</keyword>
<dbReference type="OrthoDB" id="66144at2759"/>
<dbReference type="PANTHER" id="PTHR13610:SF9">
    <property type="entry name" value="FI06469P"/>
    <property type="match status" value="1"/>
</dbReference>
<keyword evidence="2" id="KW-0489">Methyltransferase</keyword>
<evidence type="ECO:0000256" key="2">
    <source>
        <dbReference type="ARBA" id="ARBA00022603"/>
    </source>
</evidence>
<evidence type="ECO:0000256" key="3">
    <source>
        <dbReference type="ARBA" id="ARBA00022679"/>
    </source>
</evidence>
<evidence type="ECO:0000256" key="1">
    <source>
        <dbReference type="ARBA" id="ARBA00010633"/>
    </source>
</evidence>
<organism evidence="5 6">
    <name type="scientific">Echinostoma caproni</name>
    <dbReference type="NCBI Taxonomy" id="27848"/>
    <lineage>
        <taxon>Eukaryota</taxon>
        <taxon>Metazoa</taxon>
        <taxon>Spiralia</taxon>
        <taxon>Lophotrochozoa</taxon>
        <taxon>Platyhelminthes</taxon>
        <taxon>Trematoda</taxon>
        <taxon>Digenea</taxon>
        <taxon>Plagiorchiida</taxon>
        <taxon>Echinostomata</taxon>
        <taxon>Echinostomatoidea</taxon>
        <taxon>Echinostomatidae</taxon>
        <taxon>Echinostoma</taxon>
    </lineage>
</organism>
<dbReference type="GO" id="GO:0005739">
    <property type="term" value="C:mitochondrion"/>
    <property type="evidence" value="ECO:0007669"/>
    <property type="project" value="TreeGrafter"/>
</dbReference>
<dbReference type="GO" id="GO:0016279">
    <property type="term" value="F:protein-lysine N-methyltransferase activity"/>
    <property type="evidence" value="ECO:0007669"/>
    <property type="project" value="InterPro"/>
</dbReference>
<accession>A0A3P8IGD9</accession>
<dbReference type="AlphaFoldDB" id="A0A3P8IGD9"/>
<dbReference type="PANTHER" id="PTHR13610">
    <property type="entry name" value="METHYLTRANSFERASE DOMAIN-CONTAINING PROTEIN"/>
    <property type="match status" value="1"/>
</dbReference>
<dbReference type="InterPro" id="IPR026170">
    <property type="entry name" value="FAM173A/B"/>
</dbReference>
<dbReference type="GO" id="GO:0032259">
    <property type="term" value="P:methylation"/>
    <property type="evidence" value="ECO:0007669"/>
    <property type="project" value="UniProtKB-KW"/>
</dbReference>
<dbReference type="GO" id="GO:1905706">
    <property type="term" value="P:regulation of mitochondrial ATP synthesis coupled proton transport"/>
    <property type="evidence" value="ECO:0007669"/>
    <property type="project" value="TreeGrafter"/>
</dbReference>
<gene>
    <name evidence="5" type="ORF">ECPE_LOCUS17739</name>
</gene>
<evidence type="ECO:0000256" key="4">
    <source>
        <dbReference type="ARBA" id="ARBA00022691"/>
    </source>
</evidence>
<sequence length="99" mass="11419">MTSDIEQQINGRGKISLATGCLQALFKHPELKFTHGYGVELNRPLVWYSKWKSFRSLDGREKNIKFICQDMWKANLSEFQTIVVFGVESMVSTLVCVCW</sequence>
<proteinExistence type="inferred from homology"/>